<dbReference type="AlphaFoldDB" id="A0A1S8T564"/>
<reference evidence="1 2" key="1">
    <citation type="submission" date="2016-05" db="EMBL/GenBank/DDBJ databases">
        <title>Microbial solvent formation.</title>
        <authorList>
            <person name="Poehlein A."/>
            <person name="Montoya Solano J.D."/>
            <person name="Flitsch S."/>
            <person name="Krabben P."/>
            <person name="Duerre P."/>
            <person name="Daniel R."/>
        </authorList>
    </citation>
    <scope>NUCLEOTIDE SEQUENCE [LARGE SCALE GENOMIC DNA]</scope>
    <source>
        <strain evidence="1 2">DSM 2619</strain>
    </source>
</reference>
<name>A0A1S8T564_9CLOT</name>
<evidence type="ECO:0008006" key="3">
    <source>
        <dbReference type="Google" id="ProtNLM"/>
    </source>
</evidence>
<evidence type="ECO:0000313" key="2">
    <source>
        <dbReference type="Proteomes" id="UP000190890"/>
    </source>
</evidence>
<proteinExistence type="predicted"/>
<dbReference type="RefSeq" id="WP_077849540.1">
    <property type="nucleotide sequence ID" value="NZ_LZZM01000219.1"/>
</dbReference>
<evidence type="ECO:0000313" key="1">
    <source>
        <dbReference type="EMBL" id="OOM72916.1"/>
    </source>
</evidence>
<keyword evidence="2" id="KW-1185">Reference proteome</keyword>
<sequence>MGFKVNDFIDSKMNGMSTLLQYGISPLLVNEAKEKAYWKDRSTHARNGLNGGVEGGSHEFTLYLAHGVEYGEWLENGTGVYGPAKKPIVPVDKKVLSWVDTEGKRHFAKSVKGIKPMPILHDTLEKNTKNIANKLIQYWSD</sequence>
<gene>
    <name evidence="1" type="ORF">CLPUN_46190</name>
</gene>
<protein>
    <recommendedName>
        <fullName evidence="3">HK97 gp10 family phage protein</fullName>
    </recommendedName>
</protein>
<dbReference type="STRING" id="29367.CLPUN_46190"/>
<dbReference type="EMBL" id="LZZM01000219">
    <property type="protein sequence ID" value="OOM72916.1"/>
    <property type="molecule type" value="Genomic_DNA"/>
</dbReference>
<dbReference type="Proteomes" id="UP000190890">
    <property type="component" value="Unassembled WGS sequence"/>
</dbReference>
<accession>A0A1S8T564</accession>
<comment type="caution">
    <text evidence="1">The sequence shown here is derived from an EMBL/GenBank/DDBJ whole genome shotgun (WGS) entry which is preliminary data.</text>
</comment>
<organism evidence="1 2">
    <name type="scientific">Clostridium puniceum</name>
    <dbReference type="NCBI Taxonomy" id="29367"/>
    <lineage>
        <taxon>Bacteria</taxon>
        <taxon>Bacillati</taxon>
        <taxon>Bacillota</taxon>
        <taxon>Clostridia</taxon>
        <taxon>Eubacteriales</taxon>
        <taxon>Clostridiaceae</taxon>
        <taxon>Clostridium</taxon>
    </lineage>
</organism>
<dbReference type="OrthoDB" id="1684528at2"/>